<comment type="function">
    <text evidence="8">Catalyzes the cross-linking of a glutamate residue and a tyrosine residue in the PqqA protein as part of the biosynthesis of pyrroloquinoline quinone (PQQ).</text>
</comment>
<comment type="subunit">
    <text evidence="8">Interacts with PqqD. The interaction is necessary for activity of PqqE.</text>
</comment>
<proteinExistence type="inferred from homology"/>
<comment type="catalytic activity">
    <reaction evidence="8">
        <text>[PQQ precursor protein] + S-adenosyl-L-methionine = E-Y cross-linked-[PQQ precursor protein] + 5'-deoxyadenosine + L-methionine + H(+)</text>
        <dbReference type="Rhea" id="RHEA:56836"/>
        <dbReference type="Rhea" id="RHEA-COMP:14800"/>
        <dbReference type="Rhea" id="RHEA-COMP:14801"/>
        <dbReference type="ChEBI" id="CHEBI:15378"/>
        <dbReference type="ChEBI" id="CHEBI:17319"/>
        <dbReference type="ChEBI" id="CHEBI:57844"/>
        <dbReference type="ChEBI" id="CHEBI:59789"/>
        <dbReference type="ChEBI" id="CHEBI:141026"/>
        <dbReference type="ChEBI" id="CHEBI:141027"/>
        <dbReference type="EC" id="1.21.98.4"/>
    </reaction>
</comment>
<dbReference type="SFLD" id="SFLDS00029">
    <property type="entry name" value="Radical_SAM"/>
    <property type="match status" value="1"/>
</dbReference>
<protein>
    <recommendedName>
        <fullName evidence="8">PqqA peptide cyclase</fullName>
        <ecNumber evidence="8">1.21.98.4</ecNumber>
    </recommendedName>
    <alternativeName>
        <fullName evidence="8">Coenzyme PQQ synthesis protein E</fullName>
    </alternativeName>
</protein>
<dbReference type="InterPro" id="IPR013785">
    <property type="entry name" value="Aldolase_TIM"/>
</dbReference>
<keyword evidence="1 8" id="KW-0004">4Fe-4S</keyword>
<feature type="binding site" evidence="8">
    <location>
        <position position="36"/>
    </location>
    <ligand>
        <name>[4Fe-4S] cluster</name>
        <dbReference type="ChEBI" id="CHEBI:49883"/>
        <note>4Fe-4S-S-AdoMet</note>
    </ligand>
</feature>
<keyword evidence="4 8" id="KW-0884">PQQ biosynthesis</keyword>
<dbReference type="InterPro" id="IPR006638">
    <property type="entry name" value="Elp3/MiaA/NifB-like_rSAM"/>
</dbReference>
<dbReference type="PANTHER" id="PTHR11228:SF7">
    <property type="entry name" value="PQQA PEPTIDE CYCLASE"/>
    <property type="match status" value="1"/>
</dbReference>
<keyword evidence="2 8" id="KW-0949">S-adenosyl-L-methionine</keyword>
<evidence type="ECO:0000259" key="9">
    <source>
        <dbReference type="PROSITE" id="PS51918"/>
    </source>
</evidence>
<dbReference type="EC" id="1.21.98.4" evidence="8"/>
<dbReference type="PROSITE" id="PS51918">
    <property type="entry name" value="RADICAL_SAM"/>
    <property type="match status" value="1"/>
</dbReference>
<dbReference type="RefSeq" id="WP_311760279.1">
    <property type="nucleotide sequence ID" value="NZ_JAVRQI010000011.1"/>
</dbReference>
<dbReference type="HAMAP" id="MF_00660">
    <property type="entry name" value="PqqE"/>
    <property type="match status" value="1"/>
</dbReference>
<dbReference type="Proteomes" id="UP001251085">
    <property type="component" value="Unassembled WGS sequence"/>
</dbReference>
<evidence type="ECO:0000256" key="6">
    <source>
        <dbReference type="ARBA" id="ARBA00023004"/>
    </source>
</evidence>
<feature type="domain" description="Radical SAM core" evidence="9">
    <location>
        <begin position="18"/>
        <end position="233"/>
    </location>
</feature>
<dbReference type="InterPro" id="IPR007197">
    <property type="entry name" value="rSAM"/>
</dbReference>
<evidence type="ECO:0000256" key="7">
    <source>
        <dbReference type="ARBA" id="ARBA00023014"/>
    </source>
</evidence>
<feature type="binding site" evidence="8">
    <location>
        <position position="39"/>
    </location>
    <ligand>
        <name>[4Fe-4S] cluster</name>
        <dbReference type="ChEBI" id="CHEBI:49883"/>
        <note>4Fe-4S-S-AdoMet</note>
    </ligand>
</feature>
<gene>
    <name evidence="8 10" type="primary">pqqE</name>
    <name evidence="10" type="ORF">RM190_15050</name>
</gene>
<dbReference type="SFLD" id="SFLDG01386">
    <property type="entry name" value="main_SPASM_domain-containing"/>
    <property type="match status" value="1"/>
</dbReference>
<keyword evidence="3 8" id="KW-0479">Metal-binding</keyword>
<dbReference type="NCBIfam" id="TIGR04085">
    <property type="entry name" value="rSAM_more_4Fe4S"/>
    <property type="match status" value="1"/>
</dbReference>
<dbReference type="InterPro" id="IPR058240">
    <property type="entry name" value="rSAM_sf"/>
</dbReference>
<evidence type="ECO:0000313" key="10">
    <source>
        <dbReference type="EMBL" id="MDT1063192.1"/>
    </source>
</evidence>
<evidence type="ECO:0000256" key="8">
    <source>
        <dbReference type="HAMAP-Rule" id="MF_00660"/>
    </source>
</evidence>
<accession>A0ABU3EG36</accession>
<dbReference type="Pfam" id="PF13186">
    <property type="entry name" value="SPASM"/>
    <property type="match status" value="1"/>
</dbReference>
<comment type="similarity">
    <text evidence="8">Belongs to the radical SAM superfamily. PqqE family.</text>
</comment>
<dbReference type="InterPro" id="IPR011843">
    <property type="entry name" value="PQQ_synth_PqqE_bac"/>
</dbReference>
<dbReference type="InterPro" id="IPR017200">
    <property type="entry name" value="PqqE-like"/>
</dbReference>
<dbReference type="InterPro" id="IPR050377">
    <property type="entry name" value="Radical_SAM_PqqE_MftC-like"/>
</dbReference>
<dbReference type="InterPro" id="IPR023885">
    <property type="entry name" value="4Fe4S-binding_SPASM_dom"/>
</dbReference>
<evidence type="ECO:0000256" key="2">
    <source>
        <dbReference type="ARBA" id="ARBA00022691"/>
    </source>
</evidence>
<dbReference type="SFLD" id="SFLDF00280">
    <property type="entry name" value="coenzyme_PQQ_synthesis_protein"/>
    <property type="match status" value="1"/>
</dbReference>
<dbReference type="Pfam" id="PF04055">
    <property type="entry name" value="Radical_SAM"/>
    <property type="match status" value="1"/>
</dbReference>
<keyword evidence="11" id="KW-1185">Reference proteome</keyword>
<evidence type="ECO:0000256" key="5">
    <source>
        <dbReference type="ARBA" id="ARBA00023002"/>
    </source>
</evidence>
<keyword evidence="7 8" id="KW-0411">Iron-sulfur</keyword>
<evidence type="ECO:0000256" key="1">
    <source>
        <dbReference type="ARBA" id="ARBA00022485"/>
    </source>
</evidence>
<dbReference type="NCBIfam" id="TIGR02109">
    <property type="entry name" value="PQQ_syn_pqqE"/>
    <property type="match status" value="1"/>
</dbReference>
<evidence type="ECO:0000256" key="4">
    <source>
        <dbReference type="ARBA" id="ARBA00022905"/>
    </source>
</evidence>
<organism evidence="10 11">
    <name type="scientific">Paracoccus broussonetiae</name>
    <dbReference type="NCBI Taxonomy" id="3075834"/>
    <lineage>
        <taxon>Bacteria</taxon>
        <taxon>Pseudomonadati</taxon>
        <taxon>Pseudomonadota</taxon>
        <taxon>Alphaproteobacteria</taxon>
        <taxon>Rhodobacterales</taxon>
        <taxon>Paracoccaceae</taxon>
        <taxon>Paracoccus</taxon>
    </lineage>
</organism>
<feature type="binding site" evidence="8">
    <location>
        <position position="32"/>
    </location>
    <ligand>
        <name>[4Fe-4S] cluster</name>
        <dbReference type="ChEBI" id="CHEBI:49883"/>
        <note>4Fe-4S-S-AdoMet</note>
    </ligand>
</feature>
<keyword evidence="5 8" id="KW-0560">Oxidoreductase</keyword>
<evidence type="ECO:0000256" key="3">
    <source>
        <dbReference type="ARBA" id="ARBA00022723"/>
    </source>
</evidence>
<dbReference type="EMBL" id="JAVRQI010000011">
    <property type="protein sequence ID" value="MDT1063192.1"/>
    <property type="molecule type" value="Genomic_DNA"/>
</dbReference>
<keyword evidence="6 8" id="KW-0408">Iron</keyword>
<dbReference type="SFLD" id="SFLDG01067">
    <property type="entry name" value="SPASM/twitch_domain_containing"/>
    <property type="match status" value="1"/>
</dbReference>
<comment type="caution">
    <text evidence="10">The sequence shown here is derived from an EMBL/GenBank/DDBJ whole genome shotgun (WGS) entry which is preliminary data.</text>
</comment>
<dbReference type="SMART" id="SM00729">
    <property type="entry name" value="Elp3"/>
    <property type="match status" value="1"/>
</dbReference>
<comment type="pathway">
    <text evidence="8">Cofactor biosynthesis; pyrroloquinoline quinone biosynthesis.</text>
</comment>
<sequence>MTHQPVIPQDIQGNPVRVGLPMAMLAELTHRCPLACPYCSNPVELARVNSELTAAEWGDIFRQAADLGVLQVHLSGGEPASRRDLTEIAAAARDAGLYVNLITSGIGFTEARLRELDGIVDHVQLSLQGIDAEMADWISGYGGSFARKMQVAEWIGQIGFPLTLNAVVHRQNLDRLPEMIDLAERLGCRRIEVATVQFHGWADLNRRPLMPTLAQAQRAREIVNEARRRLRGRMVIDYVPADHHATYPKSCMGGWGSTGLNIAPDGVVLPCHAAQTIKGLEFDNIRDVRLAQIWQYGAAFNAFRGTAWLPEPCASCERREVDFGGCRCQAMAMANDPLATDPVCSRSSLNARLRAEAEAEAASDDIALVYRRMPKEKRT</sequence>
<comment type="cofactor">
    <cofactor evidence="8">
        <name>[4Fe-4S] cluster</name>
        <dbReference type="ChEBI" id="CHEBI:49883"/>
    </cofactor>
    <text evidence="8">Binds 1 [4Fe-4S] cluster. The cluster is coordinated with 3 cysteines and an exchangeable S-adenosyl-L-methionine.</text>
</comment>
<reference evidence="11" key="1">
    <citation type="submission" date="2023-07" db="EMBL/GenBank/DDBJ databases">
        <title>Characterization of two Paracoccaceae strains isolated from Phycosphere and proposal of Xinfangfangia lacusdiani sp. nov.</title>
        <authorList>
            <person name="Deng Y."/>
            <person name="Zhang Y.Q."/>
        </authorList>
    </citation>
    <scope>NUCLEOTIDE SEQUENCE [LARGE SCALE GENOMIC DNA]</scope>
    <source>
        <strain evidence="11">CPCC 101403</strain>
    </source>
</reference>
<dbReference type="SUPFAM" id="SSF102114">
    <property type="entry name" value="Radical SAM enzymes"/>
    <property type="match status" value="1"/>
</dbReference>
<dbReference type="CDD" id="cd01335">
    <property type="entry name" value="Radical_SAM"/>
    <property type="match status" value="1"/>
</dbReference>
<dbReference type="PANTHER" id="PTHR11228">
    <property type="entry name" value="RADICAL SAM DOMAIN PROTEIN"/>
    <property type="match status" value="1"/>
</dbReference>
<name>A0ABU3EG36_9RHOB</name>
<dbReference type="PIRSF" id="PIRSF037420">
    <property type="entry name" value="PQQ_syn_pqqE"/>
    <property type="match status" value="1"/>
</dbReference>
<evidence type="ECO:0000313" key="11">
    <source>
        <dbReference type="Proteomes" id="UP001251085"/>
    </source>
</evidence>
<dbReference type="Gene3D" id="3.20.20.70">
    <property type="entry name" value="Aldolase class I"/>
    <property type="match status" value="1"/>
</dbReference>